<feature type="non-terminal residue" evidence="1">
    <location>
        <position position="48"/>
    </location>
</feature>
<evidence type="ECO:0000313" key="1">
    <source>
        <dbReference type="EMBL" id="SVB76939.1"/>
    </source>
</evidence>
<accession>A0A382GPL6</accession>
<sequence>VATGFARVRTAPIAIPAKSGNLFARRHKFPVTAGSFFSGVKFRRPRLA</sequence>
<dbReference type="EMBL" id="UINC01056656">
    <property type="protein sequence ID" value="SVB76939.1"/>
    <property type="molecule type" value="Genomic_DNA"/>
</dbReference>
<name>A0A382GPL6_9ZZZZ</name>
<reference evidence="1" key="1">
    <citation type="submission" date="2018-05" db="EMBL/GenBank/DDBJ databases">
        <authorList>
            <person name="Lanie J.A."/>
            <person name="Ng W.-L."/>
            <person name="Kazmierczak K.M."/>
            <person name="Andrzejewski T.M."/>
            <person name="Davidsen T.M."/>
            <person name="Wayne K.J."/>
            <person name="Tettelin H."/>
            <person name="Glass J.I."/>
            <person name="Rusch D."/>
            <person name="Podicherti R."/>
            <person name="Tsui H.-C.T."/>
            <person name="Winkler M.E."/>
        </authorList>
    </citation>
    <scope>NUCLEOTIDE SEQUENCE</scope>
</reference>
<dbReference type="AlphaFoldDB" id="A0A382GPL6"/>
<organism evidence="1">
    <name type="scientific">marine metagenome</name>
    <dbReference type="NCBI Taxonomy" id="408172"/>
    <lineage>
        <taxon>unclassified sequences</taxon>
        <taxon>metagenomes</taxon>
        <taxon>ecological metagenomes</taxon>
    </lineage>
</organism>
<gene>
    <name evidence="1" type="ORF">METZ01_LOCUS229793</name>
</gene>
<proteinExistence type="predicted"/>
<feature type="non-terminal residue" evidence="1">
    <location>
        <position position="1"/>
    </location>
</feature>
<protein>
    <submittedName>
        <fullName evidence="1">Uncharacterized protein</fullName>
    </submittedName>
</protein>